<dbReference type="EMBL" id="RYYV01000021">
    <property type="protein sequence ID" value="RUL70900.1"/>
    <property type="molecule type" value="Genomic_DNA"/>
</dbReference>
<keyword evidence="2" id="KW-1133">Transmembrane helix</keyword>
<dbReference type="Proteomes" id="UP000274358">
    <property type="component" value="Unassembled WGS sequence"/>
</dbReference>
<evidence type="ECO:0000256" key="2">
    <source>
        <dbReference type="SAM" id="Phobius"/>
    </source>
</evidence>
<name>A0A3S0PFY0_9GAMM</name>
<feature type="transmembrane region" description="Helical" evidence="2">
    <location>
        <begin position="71"/>
        <end position="91"/>
    </location>
</feature>
<proteinExistence type="predicted"/>
<accession>A0A3S0PFY0</accession>
<keyword evidence="1" id="KW-0175">Coiled coil</keyword>
<keyword evidence="2" id="KW-0472">Membrane</keyword>
<feature type="transmembrane region" description="Helical" evidence="2">
    <location>
        <begin position="97"/>
        <end position="117"/>
    </location>
</feature>
<gene>
    <name evidence="3" type="ORF">EKH80_19955</name>
</gene>
<sequence>MNCRGCGQDFQGNAAYCPRCEVKQLAESASPAPAPGKSTASGPSPQDLGPLHYAPNRYSQRKSGVDNGGTARFLAWFSAMFLINLALSKFSFGKFDISMGIGYALGVAILALIIAGVRRIFTPNAFGKAYLISLAAMTVLDLSGALMQNVEVAESRKQAFQHLADVASGTASTSNAPSTAPAGRTNVDPNGDALTNTVNQLSANLNQYNQHITALRNQKQALDLGSVLAPGNLVSTAGIQNGRDTIATYGRLLDDYESSFNDYENKVLQIIATAPPASRERMIAGAQQRLAQAREAVSGFISIERQLIATINDVLDLAQANVGVSHMQGNVIYLPKPALLQYQRDIASLRSQAAQEQQATERLAQLRRVAISELTTASQNYGNR</sequence>
<feature type="coiled-coil region" evidence="1">
    <location>
        <begin position="339"/>
        <end position="369"/>
    </location>
</feature>
<comment type="caution">
    <text evidence="3">The sequence shown here is derived from an EMBL/GenBank/DDBJ whole genome shotgun (WGS) entry which is preliminary data.</text>
</comment>
<evidence type="ECO:0000256" key="1">
    <source>
        <dbReference type="SAM" id="Coils"/>
    </source>
</evidence>
<dbReference type="AlphaFoldDB" id="A0A3S0PFY0"/>
<reference evidence="3 4" key="1">
    <citation type="submission" date="2018-12" db="EMBL/GenBank/DDBJ databases">
        <title>Dyella dinghuensis sp. nov. DHOA06 and Dyella choica sp. nov. 4M-K27, isolated from forest soil.</title>
        <authorList>
            <person name="Qiu L.-H."/>
            <person name="Gao Z.-H."/>
        </authorList>
    </citation>
    <scope>NUCLEOTIDE SEQUENCE [LARGE SCALE GENOMIC DNA]</scope>
    <source>
        <strain evidence="3 4">4M-K27</strain>
    </source>
</reference>
<dbReference type="RefSeq" id="WP_126686556.1">
    <property type="nucleotide sequence ID" value="NZ_RYYV01000021.1"/>
</dbReference>
<keyword evidence="2" id="KW-0812">Transmembrane</keyword>
<keyword evidence="4" id="KW-1185">Reference proteome</keyword>
<protein>
    <submittedName>
        <fullName evidence="3">Uncharacterized protein</fullName>
    </submittedName>
</protein>
<evidence type="ECO:0000313" key="4">
    <source>
        <dbReference type="Proteomes" id="UP000274358"/>
    </source>
</evidence>
<organism evidence="3 4">
    <name type="scientific">Dyella choica</name>
    <dbReference type="NCBI Taxonomy" id="1927959"/>
    <lineage>
        <taxon>Bacteria</taxon>
        <taxon>Pseudomonadati</taxon>
        <taxon>Pseudomonadota</taxon>
        <taxon>Gammaproteobacteria</taxon>
        <taxon>Lysobacterales</taxon>
        <taxon>Rhodanobacteraceae</taxon>
        <taxon>Dyella</taxon>
    </lineage>
</organism>
<evidence type="ECO:0000313" key="3">
    <source>
        <dbReference type="EMBL" id="RUL70900.1"/>
    </source>
</evidence>
<feature type="transmembrane region" description="Helical" evidence="2">
    <location>
        <begin position="129"/>
        <end position="147"/>
    </location>
</feature>